<dbReference type="Gene3D" id="3.30.460.10">
    <property type="entry name" value="Beta Polymerase, domain 2"/>
    <property type="match status" value="1"/>
</dbReference>
<dbReference type="RefSeq" id="WP_275059999.1">
    <property type="nucleotide sequence ID" value="NZ_CP109617.1"/>
</dbReference>
<dbReference type="PANTHER" id="PTHR34822:SF1">
    <property type="entry name" value="GRPB FAMILY PROTEIN"/>
    <property type="match status" value="1"/>
</dbReference>
<evidence type="ECO:0000313" key="2">
    <source>
        <dbReference type="Proteomes" id="UP001219957"/>
    </source>
</evidence>
<protein>
    <submittedName>
        <fullName evidence="1">GrpB family protein</fullName>
    </submittedName>
</protein>
<sequence length="182" mass="21286">MKEENPEQLNIPIWAYEAIEIEDANVQWKAQGLRETRELSDLLSKFDIKGAEHIGSTAVPGLPAKPIIDVMIRIESFDMMNATVDTLTAYGWHYVPPELDGKPWRRFFVKVKNDKRVAHLHLMKGTEKRWEEQIEFRDKLRESPLLAKEYGLLKKQLATEFREDREKYTEAKAEFINRALNS</sequence>
<keyword evidence="2" id="KW-1185">Reference proteome</keyword>
<dbReference type="InterPro" id="IPR007344">
    <property type="entry name" value="GrpB/CoaE"/>
</dbReference>
<dbReference type="Proteomes" id="UP001219957">
    <property type="component" value="Chromosome"/>
</dbReference>
<dbReference type="Pfam" id="PF04229">
    <property type="entry name" value="GrpB"/>
    <property type="match status" value="1"/>
</dbReference>
<evidence type="ECO:0000313" key="1">
    <source>
        <dbReference type="EMBL" id="WED54567.1"/>
    </source>
</evidence>
<reference evidence="1 2" key="1">
    <citation type="submission" date="2022-10" db="EMBL/GenBank/DDBJ databases">
        <title>Complete genome sequence of Exiguobacterium profundum TSS-3 isolated from an extremely saline-alkaline spring located in Ixtapa, Chiapas-Mexico.</title>
        <authorList>
            <person name="Rincon-Rosales R."/>
            <person name="Rogel M.A."/>
            <person name="Rincon-Molina C.I."/>
            <person name="Guerrero G."/>
            <person name="Manzano-Gomez L.A."/>
            <person name="Lopez-Lopez A."/>
            <person name="Rincon Molina F.A."/>
            <person name="Martinez-Romero E."/>
        </authorList>
    </citation>
    <scope>NUCLEOTIDE SEQUENCE [LARGE SCALE GENOMIC DNA]</scope>
    <source>
        <strain evidence="1 2">TSS-3</strain>
    </source>
</reference>
<dbReference type="InterPro" id="IPR043519">
    <property type="entry name" value="NT_sf"/>
</dbReference>
<dbReference type="SUPFAM" id="SSF81301">
    <property type="entry name" value="Nucleotidyltransferase"/>
    <property type="match status" value="1"/>
</dbReference>
<organism evidence="1 2">
    <name type="scientific">Exiguobacterium profundum</name>
    <dbReference type="NCBI Taxonomy" id="307643"/>
    <lineage>
        <taxon>Bacteria</taxon>
        <taxon>Bacillati</taxon>
        <taxon>Bacillota</taxon>
        <taxon>Bacilli</taxon>
        <taxon>Bacillales</taxon>
        <taxon>Bacillales Family XII. Incertae Sedis</taxon>
        <taxon>Exiguobacterium</taxon>
    </lineage>
</organism>
<dbReference type="EMBL" id="CP109617">
    <property type="protein sequence ID" value="WED54567.1"/>
    <property type="molecule type" value="Genomic_DNA"/>
</dbReference>
<name>A0ABY8AXG8_9BACL</name>
<proteinExistence type="predicted"/>
<dbReference type="PANTHER" id="PTHR34822">
    <property type="entry name" value="GRPB DOMAIN PROTEIN (AFU_ORTHOLOGUE AFUA_1G01530)"/>
    <property type="match status" value="1"/>
</dbReference>
<accession>A0ABY8AXG8</accession>
<gene>
    <name evidence="1" type="ORF">OE059_10965</name>
</gene>